<keyword evidence="2" id="KW-1185">Reference proteome</keyword>
<protein>
    <submittedName>
        <fullName evidence="1">Uncharacterized protein</fullName>
    </submittedName>
</protein>
<dbReference type="EMBL" id="FZQA01000002">
    <property type="protein sequence ID" value="SNT72309.1"/>
    <property type="molecule type" value="Genomic_DNA"/>
</dbReference>
<dbReference type="AlphaFoldDB" id="A0A239PPS4"/>
<dbReference type="Proteomes" id="UP000198346">
    <property type="component" value="Unassembled WGS sequence"/>
</dbReference>
<accession>A0A239PPS4</accession>
<proteinExistence type="predicted"/>
<name>A0A239PPS4_9PROT</name>
<gene>
    <name evidence="1" type="ORF">SAMN06297382_1347</name>
</gene>
<sequence>MLLASDFVLYMHETGNATCMNVYAYWRGMFAP</sequence>
<organism evidence="1 2">
    <name type="scientific">Amphiplicatus metriothermophilus</name>
    <dbReference type="NCBI Taxonomy" id="1519374"/>
    <lineage>
        <taxon>Bacteria</taxon>
        <taxon>Pseudomonadati</taxon>
        <taxon>Pseudomonadota</taxon>
        <taxon>Alphaproteobacteria</taxon>
        <taxon>Parvularculales</taxon>
        <taxon>Parvularculaceae</taxon>
        <taxon>Amphiplicatus</taxon>
    </lineage>
</organism>
<evidence type="ECO:0000313" key="1">
    <source>
        <dbReference type="EMBL" id="SNT72309.1"/>
    </source>
</evidence>
<evidence type="ECO:0000313" key="2">
    <source>
        <dbReference type="Proteomes" id="UP000198346"/>
    </source>
</evidence>
<reference evidence="1 2" key="1">
    <citation type="submission" date="2017-07" db="EMBL/GenBank/DDBJ databases">
        <authorList>
            <person name="Sun Z.S."/>
            <person name="Albrecht U."/>
            <person name="Echele G."/>
            <person name="Lee C.C."/>
        </authorList>
    </citation>
    <scope>NUCLEOTIDE SEQUENCE [LARGE SCALE GENOMIC DNA]</scope>
    <source>
        <strain evidence="1 2">CGMCC 1.12710</strain>
    </source>
</reference>